<feature type="compositionally biased region" description="Basic residues" evidence="1">
    <location>
        <begin position="223"/>
        <end position="243"/>
    </location>
</feature>
<evidence type="ECO:0000256" key="1">
    <source>
        <dbReference type="SAM" id="MobiDB-lite"/>
    </source>
</evidence>
<sequence>MGAAILVIVVGVLVGGAMAAAPQRIWWLTESWKFKNPEANEPSDAAYGMTRAGGVFVILLALFVGWSIIDSDFQRKDRREAEQQRKAAEAAFVAPPPQKRGPLPVIGYFTHEFPKGIEITVYYLAPRESVRVAVRDSASHGPFKSSYPCYTSAVWGPATAAPRLVNPELFWAPEELGAVAKSERCHPASVARFTKRHGSSTARCHRRSSPTRPSWIGTEPRSCRRRRATSSRNSPRRCIRTRNRSSGAQAPRNRRLIRVSIADMPRRRSGLINAARPSAV</sequence>
<name>A0A0U1CZH7_9MYCO</name>
<keyword evidence="2" id="KW-0812">Transmembrane</keyword>
<evidence type="ECO:0000313" key="5">
    <source>
        <dbReference type="Proteomes" id="UP000182227"/>
    </source>
</evidence>
<dbReference type="InterPro" id="IPR045679">
    <property type="entry name" value="DUF6199"/>
</dbReference>
<keyword evidence="2" id="KW-1133">Transmembrane helix</keyword>
<feature type="region of interest" description="Disordered" evidence="1">
    <location>
        <begin position="199"/>
        <end position="253"/>
    </location>
</feature>
<dbReference type="Proteomes" id="UP000182227">
    <property type="component" value="Unassembled WGS sequence"/>
</dbReference>
<organism evidence="4 5">
    <name type="scientific">Mycolicibacterium conceptionense</name>
    <dbReference type="NCBI Taxonomy" id="451644"/>
    <lineage>
        <taxon>Bacteria</taxon>
        <taxon>Bacillati</taxon>
        <taxon>Actinomycetota</taxon>
        <taxon>Actinomycetes</taxon>
        <taxon>Mycobacteriales</taxon>
        <taxon>Mycobacteriaceae</taxon>
        <taxon>Mycolicibacterium</taxon>
    </lineage>
</organism>
<evidence type="ECO:0000259" key="3">
    <source>
        <dbReference type="Pfam" id="PF19701"/>
    </source>
</evidence>
<feature type="domain" description="DUF6199" evidence="3">
    <location>
        <begin position="8"/>
        <end position="64"/>
    </location>
</feature>
<feature type="transmembrane region" description="Helical" evidence="2">
    <location>
        <begin position="52"/>
        <end position="69"/>
    </location>
</feature>
<proteinExistence type="predicted"/>
<evidence type="ECO:0000256" key="2">
    <source>
        <dbReference type="SAM" id="Phobius"/>
    </source>
</evidence>
<accession>A0A0U1CZH7</accession>
<keyword evidence="2" id="KW-0472">Membrane</keyword>
<dbReference type="Pfam" id="PF19701">
    <property type="entry name" value="DUF6199"/>
    <property type="match status" value="1"/>
</dbReference>
<reference evidence="4 5" key="1">
    <citation type="submission" date="2015-03" db="EMBL/GenBank/DDBJ databases">
        <authorList>
            <person name="Murphy D."/>
        </authorList>
    </citation>
    <scope>NUCLEOTIDE SEQUENCE [LARGE SCALE GENOMIC DNA]</scope>
    <source>
        <strain evidence="4 5">D16</strain>
    </source>
</reference>
<evidence type="ECO:0000313" key="4">
    <source>
        <dbReference type="EMBL" id="CQD05226.1"/>
    </source>
</evidence>
<dbReference type="EMBL" id="CTEF01000001">
    <property type="protein sequence ID" value="CQD05226.1"/>
    <property type="molecule type" value="Genomic_DNA"/>
</dbReference>
<gene>
    <name evidence="4" type="ORF">BN970_00931</name>
</gene>
<dbReference type="AlphaFoldDB" id="A0A0U1CZH7"/>
<protein>
    <recommendedName>
        <fullName evidence="3">DUF6199 domain-containing protein</fullName>
    </recommendedName>
</protein>
<feature type="compositionally biased region" description="Basic residues" evidence="1">
    <location>
        <begin position="199"/>
        <end position="209"/>
    </location>
</feature>